<dbReference type="PANTHER" id="PTHR17613">
    <property type="entry name" value="CEREBRAL PROTEIN-11-RELATED"/>
    <property type="match status" value="1"/>
</dbReference>
<dbReference type="InParanoid" id="A0A6P5JHU3"/>
<evidence type="ECO:0000256" key="5">
    <source>
        <dbReference type="ARBA" id="ARBA00023054"/>
    </source>
</evidence>
<feature type="transmembrane region" description="Helical" evidence="8">
    <location>
        <begin position="352"/>
        <end position="374"/>
    </location>
</feature>
<gene>
    <name evidence="10" type="primary">TEX28</name>
</gene>
<dbReference type="Pfam" id="PF10267">
    <property type="entry name" value="Tmemb_cc2"/>
    <property type="match status" value="1"/>
</dbReference>
<evidence type="ECO:0000256" key="2">
    <source>
        <dbReference type="ARBA" id="ARBA00008108"/>
    </source>
</evidence>
<evidence type="ECO:0000256" key="4">
    <source>
        <dbReference type="ARBA" id="ARBA00022989"/>
    </source>
</evidence>
<dbReference type="FunCoup" id="A0A6P5JHU3">
    <property type="interactions" value="43"/>
</dbReference>
<keyword evidence="3 8" id="KW-0812">Transmembrane</keyword>
<feature type="region of interest" description="Disordered" evidence="7">
    <location>
        <begin position="1"/>
        <end position="43"/>
    </location>
</feature>
<dbReference type="AlphaFoldDB" id="A0A6P5JHU3"/>
<evidence type="ECO:0000256" key="6">
    <source>
        <dbReference type="ARBA" id="ARBA00023136"/>
    </source>
</evidence>
<reference evidence="10" key="1">
    <citation type="submission" date="2025-08" db="UniProtKB">
        <authorList>
            <consortium name="RefSeq"/>
        </authorList>
    </citation>
    <scope>IDENTIFICATION</scope>
    <source>
        <tissue evidence="10">Spleen</tissue>
    </source>
</reference>
<comment type="subcellular location">
    <subcellularLocation>
        <location evidence="1">Membrane</location>
    </subcellularLocation>
</comment>
<dbReference type="Proteomes" id="UP000515140">
    <property type="component" value="Unplaced"/>
</dbReference>
<feature type="region of interest" description="Disordered" evidence="7">
    <location>
        <begin position="118"/>
        <end position="165"/>
    </location>
</feature>
<evidence type="ECO:0000313" key="9">
    <source>
        <dbReference type="Proteomes" id="UP000515140"/>
    </source>
</evidence>
<proteinExistence type="inferred from homology"/>
<dbReference type="GO" id="GO:0016020">
    <property type="term" value="C:membrane"/>
    <property type="evidence" value="ECO:0007669"/>
    <property type="project" value="UniProtKB-SubCell"/>
</dbReference>
<evidence type="ECO:0000256" key="1">
    <source>
        <dbReference type="ARBA" id="ARBA00004370"/>
    </source>
</evidence>
<keyword evidence="5" id="KW-0175">Coiled coil</keyword>
<accession>A0A6P5JHU3</accession>
<comment type="similarity">
    <text evidence="2">Belongs to the TEX28 family.</text>
</comment>
<keyword evidence="9" id="KW-1185">Reference proteome</keyword>
<feature type="transmembrane region" description="Helical" evidence="8">
    <location>
        <begin position="324"/>
        <end position="346"/>
    </location>
</feature>
<dbReference type="RefSeq" id="XP_020832963.1">
    <property type="nucleotide sequence ID" value="XM_020977304.1"/>
</dbReference>
<dbReference type="GeneID" id="110201561"/>
<dbReference type="GO" id="GO:0012505">
    <property type="term" value="C:endomembrane system"/>
    <property type="evidence" value="ECO:0007669"/>
    <property type="project" value="TreeGrafter"/>
</dbReference>
<dbReference type="PANTHER" id="PTHR17613:SF10">
    <property type="entry name" value="TESTIS-SPECIFIC PROTEIN TEX28"/>
    <property type="match status" value="1"/>
</dbReference>
<evidence type="ECO:0000313" key="10">
    <source>
        <dbReference type="RefSeq" id="XP_020832963.1"/>
    </source>
</evidence>
<name>A0A6P5JHU3_PHACI</name>
<dbReference type="KEGG" id="pcw:110201561"/>
<feature type="compositionally biased region" description="Basic and acidic residues" evidence="7">
    <location>
        <begin position="133"/>
        <end position="161"/>
    </location>
</feature>
<evidence type="ECO:0000256" key="3">
    <source>
        <dbReference type="ARBA" id="ARBA00022692"/>
    </source>
</evidence>
<keyword evidence="4 8" id="KW-1133">Transmembrane helix</keyword>
<protein>
    <submittedName>
        <fullName evidence="10">Testis-specific protein TEX28</fullName>
    </submittedName>
</protein>
<keyword evidence="6 8" id="KW-0472">Membrane</keyword>
<dbReference type="CTD" id="1527"/>
<sequence>MQAKHMKSQSSPHPLSCPIDQDRSPSTNDEGYRGNPRQSVSKISRSLQNSIKYRILYLSEQLEVEKARRDENTVGYLKLVSKAHRHQAIRIRQAFEKVNQRSSATIAHIEHKLQQYHQQLQEMEEGRRPKRSSLKEEKAKKSQESADKARLVENPKTRAEESQSTNALDILEKDVLAAASPQEKSSKKDSLGRQQSPLFLNVKEELEDIKKSHSRLELFYQALKEKYLTDLQLIIESLHEDKYRQKVIEEQVNDHMQGHLSEISHIKKNLACTEEKMTYLSYDRAKEIWEVIRTFQNQISKLETQQQVAQLEITEKPRSHSQVFLAKFMSLILTLTTILLICVSTICTSPFPFIRCRLCFCTIFLLIGLGMVTWQKYSILYTYWHEQILSRLKLYYTDSRPLMS</sequence>
<evidence type="ECO:0000256" key="7">
    <source>
        <dbReference type="SAM" id="MobiDB-lite"/>
    </source>
</evidence>
<organism evidence="9 10">
    <name type="scientific">Phascolarctos cinereus</name>
    <name type="common">Koala</name>
    <dbReference type="NCBI Taxonomy" id="38626"/>
    <lineage>
        <taxon>Eukaryota</taxon>
        <taxon>Metazoa</taxon>
        <taxon>Chordata</taxon>
        <taxon>Craniata</taxon>
        <taxon>Vertebrata</taxon>
        <taxon>Euteleostomi</taxon>
        <taxon>Mammalia</taxon>
        <taxon>Metatheria</taxon>
        <taxon>Diprotodontia</taxon>
        <taxon>Phascolarctidae</taxon>
        <taxon>Phascolarctos</taxon>
    </lineage>
</organism>
<evidence type="ECO:0000256" key="8">
    <source>
        <dbReference type="SAM" id="Phobius"/>
    </source>
</evidence>
<dbReference type="InterPro" id="IPR019394">
    <property type="entry name" value="TEX28/TMCC"/>
</dbReference>